<dbReference type="AlphaFoldDB" id="A0A8H6W5L5"/>
<comment type="caution">
    <text evidence="6">The sequence shown here is derived from an EMBL/GenBank/DDBJ whole genome shotgun (WGS) entry which is preliminary data.</text>
</comment>
<dbReference type="GeneID" id="59345243"/>
<dbReference type="GO" id="GO:0050661">
    <property type="term" value="F:NADP binding"/>
    <property type="evidence" value="ECO:0007669"/>
    <property type="project" value="InterPro"/>
</dbReference>
<keyword evidence="5" id="KW-0732">Signal</keyword>
<sequence>MIPYLTVRRRTSRPPFARSFPMLRPRLVLILSLALPIVSQQQYPFDSDHQEGYEFKWPIKKVAIIGAGVSGLIAYREFNRGDFETVRVFERDSVPGGNWHYTEETPLDAPIPNVDPAIGDFQPSLPPVGRSLPTEEYYLGDEANQRWRDHRGPKPLWESLKSNAPSPVQQITELPWPQGTPWQLPHRLLARYLRAFASFHGINNNDGNPDISYNTRVELVERRHDEAGNEHGWRLTLKQLERITSQKVKATWWTEDFDAVVVATGRYNAPSLPRIKGLKEWATKFPGSVSHSRQYRRPESFHNETIVVIGAGVSDVLFLSGDFDLSLVQTSAVEIAREVNEHARHVYQSIREANPKLPYAFTRIQLSRLPPNISRIPEIKAFHVNNASIELVNGTYLYDVTRVVFGTGFHYSFPFLPQFHESGAVNKNPIVTDGTHLRALYEDFLYIEEPTIGFLSMNWGMQSFTYAEYLSLALAKVWSKKAVLPSTKELWRIYNNRIREREGYGRHLQFLGAERTTTRIRFFVAWLNQAAVRFGGRQIEGEPKANEEIMTVWSRALYGVDRFTSSGNTTTGASFVEAALATGSGDWVYGEDW</sequence>
<dbReference type="InterPro" id="IPR050346">
    <property type="entry name" value="FMO-like"/>
</dbReference>
<dbReference type="Gene3D" id="3.50.50.60">
    <property type="entry name" value="FAD/NAD(P)-binding domain"/>
    <property type="match status" value="2"/>
</dbReference>
<evidence type="ECO:0000313" key="6">
    <source>
        <dbReference type="EMBL" id="KAF7303676.1"/>
    </source>
</evidence>
<organism evidence="6 7">
    <name type="scientific">Mycena indigotica</name>
    <dbReference type="NCBI Taxonomy" id="2126181"/>
    <lineage>
        <taxon>Eukaryota</taxon>
        <taxon>Fungi</taxon>
        <taxon>Dikarya</taxon>
        <taxon>Basidiomycota</taxon>
        <taxon>Agaricomycotina</taxon>
        <taxon>Agaricomycetes</taxon>
        <taxon>Agaricomycetidae</taxon>
        <taxon>Agaricales</taxon>
        <taxon>Marasmiineae</taxon>
        <taxon>Mycenaceae</taxon>
        <taxon>Mycena</taxon>
    </lineage>
</organism>
<dbReference type="Pfam" id="PF00743">
    <property type="entry name" value="FMO-like"/>
    <property type="match status" value="1"/>
</dbReference>
<dbReference type="EMBL" id="JACAZF010000005">
    <property type="protein sequence ID" value="KAF7303676.1"/>
    <property type="molecule type" value="Genomic_DNA"/>
</dbReference>
<evidence type="ECO:0000313" key="7">
    <source>
        <dbReference type="Proteomes" id="UP000636479"/>
    </source>
</evidence>
<gene>
    <name evidence="6" type="ORF">MIND_00597000</name>
</gene>
<dbReference type="Pfam" id="PF13450">
    <property type="entry name" value="NAD_binding_8"/>
    <property type="match status" value="1"/>
</dbReference>
<feature type="signal peptide" evidence="5">
    <location>
        <begin position="1"/>
        <end position="40"/>
    </location>
</feature>
<evidence type="ECO:0000256" key="5">
    <source>
        <dbReference type="SAM" id="SignalP"/>
    </source>
</evidence>
<dbReference type="GO" id="GO:0050660">
    <property type="term" value="F:flavin adenine dinucleotide binding"/>
    <property type="evidence" value="ECO:0007669"/>
    <property type="project" value="InterPro"/>
</dbReference>
<dbReference type="InterPro" id="IPR036188">
    <property type="entry name" value="FAD/NAD-bd_sf"/>
</dbReference>
<evidence type="ECO:0000256" key="1">
    <source>
        <dbReference type="ARBA" id="ARBA00009183"/>
    </source>
</evidence>
<dbReference type="Proteomes" id="UP000636479">
    <property type="component" value="Unassembled WGS sequence"/>
</dbReference>
<keyword evidence="4" id="KW-0560">Oxidoreductase</keyword>
<comment type="similarity">
    <text evidence="1">Belongs to the FMO family.</text>
</comment>
<feature type="chain" id="PRO_5034661416" evidence="5">
    <location>
        <begin position="41"/>
        <end position="593"/>
    </location>
</feature>
<accession>A0A8H6W5L5</accession>
<keyword evidence="7" id="KW-1185">Reference proteome</keyword>
<keyword evidence="3" id="KW-0274">FAD</keyword>
<proteinExistence type="inferred from homology"/>
<name>A0A8H6W5L5_9AGAR</name>
<protein>
    <submittedName>
        <fullName evidence="6">Dimethylaniline monooxygenase</fullName>
    </submittedName>
</protein>
<dbReference type="RefSeq" id="XP_037220648.1">
    <property type="nucleotide sequence ID" value="XM_037362727.1"/>
</dbReference>
<reference evidence="6" key="1">
    <citation type="submission" date="2020-05" db="EMBL/GenBank/DDBJ databases">
        <title>Mycena genomes resolve the evolution of fungal bioluminescence.</title>
        <authorList>
            <person name="Tsai I.J."/>
        </authorList>
    </citation>
    <scope>NUCLEOTIDE SEQUENCE</scope>
    <source>
        <strain evidence="6">171206Taipei</strain>
    </source>
</reference>
<dbReference type="GO" id="GO:0004499">
    <property type="term" value="F:N,N-dimethylaniline monooxygenase activity"/>
    <property type="evidence" value="ECO:0007669"/>
    <property type="project" value="InterPro"/>
</dbReference>
<keyword evidence="2" id="KW-0285">Flavoprotein</keyword>
<evidence type="ECO:0000256" key="2">
    <source>
        <dbReference type="ARBA" id="ARBA00022630"/>
    </source>
</evidence>
<dbReference type="SUPFAM" id="SSF51905">
    <property type="entry name" value="FAD/NAD(P)-binding domain"/>
    <property type="match status" value="1"/>
</dbReference>
<evidence type="ECO:0000256" key="4">
    <source>
        <dbReference type="ARBA" id="ARBA00023002"/>
    </source>
</evidence>
<dbReference type="PANTHER" id="PTHR23023">
    <property type="entry name" value="DIMETHYLANILINE MONOOXYGENASE"/>
    <property type="match status" value="1"/>
</dbReference>
<evidence type="ECO:0000256" key="3">
    <source>
        <dbReference type="ARBA" id="ARBA00022827"/>
    </source>
</evidence>
<dbReference type="InterPro" id="IPR020946">
    <property type="entry name" value="Flavin_mOase-like"/>
</dbReference>
<keyword evidence="6" id="KW-0503">Monooxygenase</keyword>
<dbReference type="OrthoDB" id="66881at2759"/>